<dbReference type="EMBL" id="KU160673">
    <property type="protein sequence ID" value="ALY10840.1"/>
    <property type="molecule type" value="Genomic_DNA"/>
</dbReference>
<evidence type="ECO:0000313" key="1">
    <source>
        <dbReference type="EMBL" id="ALY10840.1"/>
    </source>
</evidence>
<name>A0A0U4KSS0_9CAUD</name>
<reference evidence="1 2" key="1">
    <citation type="submission" date="2015-11" db="EMBL/GenBank/DDBJ databases">
        <authorList>
            <person name="Menninger J.E."/>
            <person name="Lamey M.E."/>
            <person name="Lindemann J.M."/>
            <person name="Martynyuk T."/>
            <person name="Mele F.E."/>
            <person name="Nabua C.T."/>
            <person name="Napoli C.K."/>
            <person name="Santiago L.M."/>
            <person name="Sweetman A.T."/>
            <person name="Weinstein J.L."/>
            <person name="Barrett N.A."/>
            <person name="Buerkert T.R."/>
            <person name="Cautela J.A."/>
            <person name="Egan M.S."/>
            <person name="Erb J.E."/>
            <person name="Garrigan K.E."/>
            <person name="Hagan D.J."/>
            <person name="Hartwell M.C."/>
            <person name="Hyduchak K.M."/>
            <person name="Jacob A.E."/>
            <person name="DeNigris D.M."/>
            <person name="London S.C."/>
            <person name="King-Smith C."/>
            <person name="Lee-Soety J.Y."/>
            <person name="Bradley K.W."/>
            <person name="Asai D.J."/>
            <person name="Bowman C.A."/>
            <person name="Russell D.A."/>
            <person name="Pope W.H."/>
            <person name="Jacobs-Sera D."/>
            <person name="Hendrix R.W."/>
            <person name="Hatfull G.F."/>
        </authorList>
    </citation>
    <scope>NUCLEOTIDE SEQUENCE [LARGE SCALE GENOMIC DNA]</scope>
</reference>
<sequence length="91" mass="9787">MSTEPESTEDSGPSINLILRDGEAGEIVLRQIALGFQPLILIEMDQEEEALTVDSTGLGPTELAETFELLAGLIREQVPTPAESTTTEESN</sequence>
<proteinExistence type="predicted"/>
<organism evidence="1 2">
    <name type="scientific">Arthrobacter phage Wilde</name>
    <dbReference type="NCBI Taxonomy" id="1772323"/>
    <lineage>
        <taxon>Viruses</taxon>
        <taxon>Duplodnaviria</taxon>
        <taxon>Heunggongvirae</taxon>
        <taxon>Uroviricota</taxon>
        <taxon>Caudoviricetes</taxon>
        <taxon>Tankvirus</taxon>
        <taxon>Tankvirus tank</taxon>
    </lineage>
</organism>
<evidence type="ECO:0000313" key="2">
    <source>
        <dbReference type="Proteomes" id="UP000225045"/>
    </source>
</evidence>
<dbReference type="Proteomes" id="UP000225045">
    <property type="component" value="Segment"/>
</dbReference>
<gene>
    <name evidence="1" type="primary">56</name>
    <name evidence="1" type="ORF">WILDE_56</name>
</gene>
<protein>
    <submittedName>
        <fullName evidence="1">Uncharacterized protein</fullName>
    </submittedName>
</protein>
<accession>A0A0U4KSS0</accession>